<dbReference type="Proteomes" id="UP000315215">
    <property type="component" value="Chromosome"/>
</dbReference>
<accession>A0A516KFY4</accession>
<dbReference type="PROSITE" id="PS00611">
    <property type="entry name" value="HISOL_DEHYDROGENASE"/>
    <property type="match status" value="1"/>
</dbReference>
<evidence type="ECO:0000256" key="3">
    <source>
        <dbReference type="ARBA" id="ARBA00012965"/>
    </source>
</evidence>
<dbReference type="EMBL" id="CP041666">
    <property type="protein sequence ID" value="QDP40312.1"/>
    <property type="molecule type" value="Genomic_DNA"/>
</dbReference>
<dbReference type="UniPathway" id="UPA00031">
    <property type="reaction ID" value="UER00014"/>
</dbReference>
<keyword evidence="8" id="KW-0028">Amino-acid biosynthesis</keyword>
<feature type="binding site" evidence="8 11">
    <location>
        <position position="258"/>
    </location>
    <ligand>
        <name>substrate</name>
    </ligand>
</feature>
<dbReference type="AlphaFoldDB" id="A0A516KFY4"/>
<dbReference type="FunFam" id="3.40.50.1980:FF:000026">
    <property type="entry name" value="Histidinol dehydrogenase"/>
    <property type="match status" value="1"/>
</dbReference>
<gene>
    <name evidence="8 14" type="primary">hisD</name>
    <name evidence="14" type="ORF">FN924_09070</name>
</gene>
<keyword evidence="5 8" id="KW-0862">Zinc</keyword>
<dbReference type="Gene3D" id="3.40.50.1980">
    <property type="entry name" value="Nitrogenase molybdenum iron protein domain"/>
    <property type="match status" value="2"/>
</dbReference>
<dbReference type="NCBIfam" id="TIGR00069">
    <property type="entry name" value="hisD"/>
    <property type="match status" value="1"/>
</dbReference>
<evidence type="ECO:0000256" key="8">
    <source>
        <dbReference type="HAMAP-Rule" id="MF_01024"/>
    </source>
</evidence>
<dbReference type="CDD" id="cd06572">
    <property type="entry name" value="Histidinol_dh"/>
    <property type="match status" value="1"/>
</dbReference>
<dbReference type="PANTHER" id="PTHR21256:SF2">
    <property type="entry name" value="HISTIDINE BIOSYNTHESIS TRIFUNCTIONAL PROTEIN"/>
    <property type="match status" value="1"/>
</dbReference>
<keyword evidence="6 8" id="KW-0560">Oxidoreductase</keyword>
<dbReference type="GO" id="GO:0004399">
    <property type="term" value="F:histidinol dehydrogenase activity"/>
    <property type="evidence" value="ECO:0007669"/>
    <property type="project" value="UniProtKB-UniRule"/>
</dbReference>
<comment type="cofactor">
    <cofactor evidence="8 12">
        <name>Zn(2+)</name>
        <dbReference type="ChEBI" id="CHEBI:29105"/>
    </cofactor>
    <text evidence="8 12">Binds 1 zinc ion per subunit.</text>
</comment>
<dbReference type="EC" id="1.1.1.23" evidence="3 8"/>
<dbReference type="PRINTS" id="PR00083">
    <property type="entry name" value="HOLDHDRGNASE"/>
</dbReference>
<dbReference type="Pfam" id="PF00815">
    <property type="entry name" value="Histidinol_dh"/>
    <property type="match status" value="1"/>
</dbReference>
<evidence type="ECO:0000256" key="6">
    <source>
        <dbReference type="ARBA" id="ARBA00023002"/>
    </source>
</evidence>
<evidence type="ECO:0000256" key="1">
    <source>
        <dbReference type="ARBA" id="ARBA00003850"/>
    </source>
</evidence>
<feature type="binding site" evidence="8 12">
    <location>
        <position position="258"/>
    </location>
    <ligand>
        <name>Zn(2+)</name>
        <dbReference type="ChEBI" id="CHEBI:29105"/>
    </ligand>
</feature>
<feature type="binding site" evidence="8 11">
    <location>
        <position position="255"/>
    </location>
    <ligand>
        <name>substrate</name>
    </ligand>
</feature>
<comment type="catalytic activity">
    <reaction evidence="7 8">
        <text>L-histidinol + 2 NAD(+) + H2O = L-histidine + 2 NADH + 3 H(+)</text>
        <dbReference type="Rhea" id="RHEA:20641"/>
        <dbReference type="ChEBI" id="CHEBI:15377"/>
        <dbReference type="ChEBI" id="CHEBI:15378"/>
        <dbReference type="ChEBI" id="CHEBI:57540"/>
        <dbReference type="ChEBI" id="CHEBI:57595"/>
        <dbReference type="ChEBI" id="CHEBI:57699"/>
        <dbReference type="ChEBI" id="CHEBI:57945"/>
        <dbReference type="EC" id="1.1.1.23"/>
    </reaction>
</comment>
<dbReference type="OrthoDB" id="9805269at2"/>
<evidence type="ECO:0000256" key="7">
    <source>
        <dbReference type="ARBA" id="ARBA00049489"/>
    </source>
</evidence>
<comment type="function">
    <text evidence="1 8">Catalyzes the sequential NAD-dependent oxidations of L-histidinol to L-histidinaldehyde and then to L-histidine.</text>
</comment>
<feature type="binding site" evidence="8 12">
    <location>
        <position position="416"/>
    </location>
    <ligand>
        <name>Zn(2+)</name>
        <dbReference type="ChEBI" id="CHEBI:29105"/>
    </ligand>
</feature>
<feature type="binding site" evidence="8 11">
    <location>
        <position position="324"/>
    </location>
    <ligand>
        <name>substrate</name>
    </ligand>
</feature>
<sequence length="437" mass="47275">MISVYTPDAFRASFLSKQKIREDNQSVLKDVQAILTNVQQNGDEAIEAYAQKFDGGVPSNWLVTKDEKEKAWGEVAEETIVALKRAAENIRSFHQKQLPTSRFMKTEADITSGQLYRAIENVGIYVPGGTASYPSSVLMNAIPAIIAGVERVVMVSPARNGESISPLLLVAAEIAGVQEIYKIGGAHAIAALAYGTESIPSVDKIVGPGNAYVATAKSLVFGDVGIDMIAGPSEVAIIADETANPIFIAADLLAQAEHDPFARSFLFSTSERVLEEAKAEVEKQCAILPRKEIAEQALQNRSALVKVTDTDEAFELANQLAPEHLEIQLDQPMNYLGKVRNAGSVFLGNYSPEPLGDYYAGPNHILPTSGTAKFSSGLSVDDFLKKTTFLYYSEKALLDAAPDIMNLAKVEQLEGHARAIQVRVEERKGGISDENSK</sequence>
<dbReference type="Gene3D" id="1.20.5.1300">
    <property type="match status" value="1"/>
</dbReference>
<feature type="active site" description="Proton acceptor" evidence="8 10">
    <location>
        <position position="324"/>
    </location>
</feature>
<dbReference type="GO" id="GO:0000105">
    <property type="term" value="P:L-histidine biosynthetic process"/>
    <property type="evidence" value="ECO:0007669"/>
    <property type="project" value="UniProtKB-UniRule"/>
</dbReference>
<proteinExistence type="inferred from homology"/>
<dbReference type="InterPro" id="IPR022695">
    <property type="entry name" value="Histidinol_DH_monofunct"/>
</dbReference>
<evidence type="ECO:0000313" key="15">
    <source>
        <dbReference type="Proteomes" id="UP000315215"/>
    </source>
</evidence>
<reference evidence="14 15" key="1">
    <citation type="submission" date="2019-07" db="EMBL/GenBank/DDBJ databases">
        <authorList>
            <person name="Li J."/>
        </authorList>
    </citation>
    <scope>NUCLEOTIDE SEQUENCE [LARGE SCALE GENOMIC DNA]</scope>
    <source>
        <strain evidence="14 15">TKL69</strain>
    </source>
</reference>
<feature type="binding site" evidence="8 12">
    <location>
        <position position="357"/>
    </location>
    <ligand>
        <name>Zn(2+)</name>
        <dbReference type="ChEBI" id="CHEBI:29105"/>
    </ligand>
</feature>
<dbReference type="InterPro" id="IPR001692">
    <property type="entry name" value="Histidinol_DH_CS"/>
</dbReference>
<name>A0A516KFY4_9BACI</name>
<dbReference type="PIRSF" id="PIRSF000099">
    <property type="entry name" value="Histidinol_dh"/>
    <property type="match status" value="1"/>
</dbReference>
<dbReference type="GO" id="GO:0008270">
    <property type="term" value="F:zinc ion binding"/>
    <property type="evidence" value="ECO:0007669"/>
    <property type="project" value="UniProtKB-UniRule"/>
</dbReference>
<dbReference type="RefSeq" id="WP_143893764.1">
    <property type="nucleotide sequence ID" value="NZ_CP041666.1"/>
</dbReference>
<dbReference type="PANTHER" id="PTHR21256">
    <property type="entry name" value="HISTIDINOL DEHYDROGENASE HDH"/>
    <property type="match status" value="1"/>
</dbReference>
<evidence type="ECO:0000256" key="5">
    <source>
        <dbReference type="ARBA" id="ARBA00022833"/>
    </source>
</evidence>
<keyword evidence="4 8" id="KW-0479">Metal-binding</keyword>
<evidence type="ECO:0000256" key="12">
    <source>
        <dbReference type="PIRSR" id="PIRSR000099-4"/>
    </source>
</evidence>
<evidence type="ECO:0000256" key="13">
    <source>
        <dbReference type="RuleBase" id="RU004175"/>
    </source>
</evidence>
<keyword evidence="15" id="KW-1185">Reference proteome</keyword>
<evidence type="ECO:0000256" key="11">
    <source>
        <dbReference type="PIRSR" id="PIRSR000099-3"/>
    </source>
</evidence>
<organism evidence="14 15">
    <name type="scientific">Radiobacillus deserti</name>
    <dbReference type="NCBI Taxonomy" id="2594883"/>
    <lineage>
        <taxon>Bacteria</taxon>
        <taxon>Bacillati</taxon>
        <taxon>Bacillota</taxon>
        <taxon>Bacilli</taxon>
        <taxon>Bacillales</taxon>
        <taxon>Bacillaceae</taxon>
        <taxon>Radiobacillus</taxon>
    </lineage>
</organism>
<evidence type="ECO:0000256" key="2">
    <source>
        <dbReference type="ARBA" id="ARBA00010178"/>
    </source>
</evidence>
<feature type="binding site" evidence="8 11">
    <location>
        <position position="411"/>
    </location>
    <ligand>
        <name>substrate</name>
    </ligand>
</feature>
<dbReference type="InterPro" id="IPR016161">
    <property type="entry name" value="Ald_DH/histidinol_DH"/>
</dbReference>
<comment type="similarity">
    <text evidence="2 8 9 13">Belongs to the histidinol dehydrogenase family.</text>
</comment>
<comment type="pathway">
    <text evidence="8">Amino-acid biosynthesis; L-histidine biosynthesis; L-histidine from 5-phospho-alpha-D-ribose 1-diphosphate: step 9/9.</text>
</comment>
<feature type="binding site" evidence="8 11">
    <location>
        <position position="233"/>
    </location>
    <ligand>
        <name>substrate</name>
    </ligand>
</feature>
<dbReference type="GO" id="GO:0005829">
    <property type="term" value="C:cytosol"/>
    <property type="evidence" value="ECO:0007669"/>
    <property type="project" value="TreeGrafter"/>
</dbReference>
<evidence type="ECO:0000256" key="10">
    <source>
        <dbReference type="PIRSR" id="PIRSR000099-1"/>
    </source>
</evidence>
<keyword evidence="8" id="KW-0368">Histidine biosynthesis</keyword>
<comment type="caution">
    <text evidence="8">Lacks conserved residue(s) required for the propagation of feature annotation.</text>
</comment>
<feature type="binding site" evidence="8 12">
    <location>
        <position position="255"/>
    </location>
    <ligand>
        <name>Zn(2+)</name>
        <dbReference type="ChEBI" id="CHEBI:29105"/>
    </ligand>
</feature>
<dbReference type="FunFam" id="3.40.50.1980:FF:000001">
    <property type="entry name" value="Histidinol dehydrogenase"/>
    <property type="match status" value="1"/>
</dbReference>
<dbReference type="InterPro" id="IPR012131">
    <property type="entry name" value="Hstdl_DH"/>
</dbReference>
<feature type="active site" description="Proton acceptor" evidence="8 10">
    <location>
        <position position="323"/>
    </location>
</feature>
<feature type="binding site" evidence="8 11">
    <location>
        <position position="357"/>
    </location>
    <ligand>
        <name>substrate</name>
    </ligand>
</feature>
<keyword evidence="8" id="KW-0520">NAD</keyword>
<evidence type="ECO:0000256" key="9">
    <source>
        <dbReference type="PIRNR" id="PIRNR000099"/>
    </source>
</evidence>
<evidence type="ECO:0000313" key="14">
    <source>
        <dbReference type="EMBL" id="QDP40312.1"/>
    </source>
</evidence>
<feature type="binding site" evidence="8 11">
    <location>
        <position position="416"/>
    </location>
    <ligand>
        <name>substrate</name>
    </ligand>
</feature>
<evidence type="ECO:0000256" key="4">
    <source>
        <dbReference type="ARBA" id="ARBA00022723"/>
    </source>
</evidence>
<dbReference type="GO" id="GO:0051287">
    <property type="term" value="F:NAD binding"/>
    <property type="evidence" value="ECO:0007669"/>
    <property type="project" value="InterPro"/>
</dbReference>
<dbReference type="SUPFAM" id="SSF53720">
    <property type="entry name" value="ALDH-like"/>
    <property type="match status" value="1"/>
</dbReference>
<dbReference type="HAMAP" id="MF_01024">
    <property type="entry name" value="HisD"/>
    <property type="match status" value="1"/>
</dbReference>
<dbReference type="KEGG" id="aqt:FN924_09070"/>
<protein>
    <recommendedName>
        <fullName evidence="3 8">Histidinol dehydrogenase</fullName>
        <shortName evidence="8">HDH</shortName>
        <ecNumber evidence="3 8">1.1.1.23</ecNumber>
    </recommendedName>
</protein>